<feature type="compositionally biased region" description="Polar residues" evidence="1">
    <location>
        <begin position="293"/>
        <end position="312"/>
    </location>
</feature>
<feature type="region of interest" description="Disordered" evidence="1">
    <location>
        <begin position="234"/>
        <end position="389"/>
    </location>
</feature>
<keyword evidence="3" id="KW-1185">Reference proteome</keyword>
<feature type="region of interest" description="Disordered" evidence="1">
    <location>
        <begin position="591"/>
        <end position="633"/>
    </location>
</feature>
<feature type="region of interest" description="Disordered" evidence="1">
    <location>
        <begin position="489"/>
        <end position="528"/>
    </location>
</feature>
<dbReference type="EMBL" id="PYWC01000004">
    <property type="protein sequence ID" value="PWW80140.1"/>
    <property type="molecule type" value="Genomic_DNA"/>
</dbReference>
<accession>A0A317T1X4</accession>
<reference evidence="2 3" key="1">
    <citation type="submission" date="2018-03" db="EMBL/GenBank/DDBJ databases">
        <title>Genomes of Pezizomycetes fungi and the evolution of truffles.</title>
        <authorList>
            <person name="Murat C."/>
            <person name="Payen T."/>
            <person name="Noel B."/>
            <person name="Kuo A."/>
            <person name="Martin F.M."/>
        </authorList>
    </citation>
    <scope>NUCLEOTIDE SEQUENCE [LARGE SCALE GENOMIC DNA]</scope>
    <source>
        <strain evidence="2">091103-1</strain>
    </source>
</reference>
<feature type="compositionally biased region" description="Low complexity" evidence="1">
    <location>
        <begin position="540"/>
        <end position="550"/>
    </location>
</feature>
<protein>
    <submittedName>
        <fullName evidence="2">Uncharacterized protein</fullName>
    </submittedName>
</protein>
<evidence type="ECO:0000256" key="1">
    <source>
        <dbReference type="SAM" id="MobiDB-lite"/>
    </source>
</evidence>
<feature type="compositionally biased region" description="Low complexity" evidence="1">
    <location>
        <begin position="601"/>
        <end position="613"/>
    </location>
</feature>
<feature type="compositionally biased region" description="Polar residues" evidence="1">
    <location>
        <begin position="614"/>
        <end position="624"/>
    </location>
</feature>
<evidence type="ECO:0000313" key="3">
    <source>
        <dbReference type="Proteomes" id="UP000246991"/>
    </source>
</evidence>
<organism evidence="2 3">
    <name type="scientific">Tuber magnatum</name>
    <name type="common">white Piedmont truffle</name>
    <dbReference type="NCBI Taxonomy" id="42249"/>
    <lineage>
        <taxon>Eukaryota</taxon>
        <taxon>Fungi</taxon>
        <taxon>Dikarya</taxon>
        <taxon>Ascomycota</taxon>
        <taxon>Pezizomycotina</taxon>
        <taxon>Pezizomycetes</taxon>
        <taxon>Pezizales</taxon>
        <taxon>Tuberaceae</taxon>
        <taxon>Tuber</taxon>
    </lineage>
</organism>
<feature type="region of interest" description="Disordered" evidence="1">
    <location>
        <begin position="69"/>
        <end position="105"/>
    </location>
</feature>
<feature type="region of interest" description="Disordered" evidence="1">
    <location>
        <begin position="126"/>
        <end position="213"/>
    </location>
</feature>
<feature type="compositionally biased region" description="Low complexity" evidence="1">
    <location>
        <begin position="263"/>
        <end position="276"/>
    </location>
</feature>
<feature type="compositionally biased region" description="Basic and acidic residues" evidence="1">
    <location>
        <begin position="313"/>
        <end position="325"/>
    </location>
</feature>
<feature type="compositionally biased region" description="Basic and acidic residues" evidence="1">
    <location>
        <begin position="126"/>
        <end position="135"/>
    </location>
</feature>
<feature type="region of interest" description="Disordered" evidence="1">
    <location>
        <begin position="540"/>
        <end position="577"/>
    </location>
</feature>
<dbReference type="AlphaFoldDB" id="A0A317T1X4"/>
<dbReference type="OrthoDB" id="5366363at2759"/>
<comment type="caution">
    <text evidence="2">The sequence shown here is derived from an EMBL/GenBank/DDBJ whole genome shotgun (WGS) entry which is preliminary data.</text>
</comment>
<proteinExistence type="predicted"/>
<evidence type="ECO:0000313" key="2">
    <source>
        <dbReference type="EMBL" id="PWW80140.1"/>
    </source>
</evidence>
<feature type="compositionally biased region" description="Basic residues" evidence="1">
    <location>
        <begin position="334"/>
        <end position="350"/>
    </location>
</feature>
<dbReference type="Proteomes" id="UP000246991">
    <property type="component" value="Unassembled WGS sequence"/>
</dbReference>
<name>A0A317T1X4_9PEZI</name>
<sequence length="710" mass="78693">MRGMLQFLRKSGQEIRRSVKFYTSKEIIIPCWRCERYVPIKVIGLLLEPDKAIEFKCKHCNQVVGFTVRHPPTQTSAPPPNWRPNGDPAAPFGSDPTGRAICNDPVSTGSQIYIAETGHTANRDLDSHSEVRDEPEPSPPSQSPTTPSSLKGKQRAPSRRTSVSYSERRATFRGTPSRELPDRSSSEYFGEDGSMDGNPRSRQSSVSLPRRHSPTLLLQDTMFFDTMADKPIRRHSWSSSKHSAVGPSHRSYSPAPPVPPMPGSVTPTSGTMSRRSTSNRRSEDYTMDLSASPRLSTESNSSQDWQHLQTRHSSPDPEFDQRRELPAPLDRNVSGKRRSGSQRSLHRAAVNRRQSIRLENEDESEAASSNIRRRDSMGSDFEVEPSDEQVRRATQIWSARRKHESADVKWARDILRRHTSWRNINSRYPNPLYANRESVEQFQMRPDNTDEGFNSGTNHHPQQPHPLTIPVFSGSAPGFAGNNIPTPVEEEPDSAGLRFGTTANRSSQEPKAPFGGVPEPSESSLVVTPQTGNIQTELVDLGGLAPPDDGGAPHEESTPSEVPRPQLNPRHAARRLRRRCRKTLKAIARKISSFRRVPNRQAAQAPTAVATATDHPQQDSSTDPSDPAVPENLGLTSINQDLEMHEAPPGGTAEAEDNTQFYSGEITHDPSEEEVNQVASEIALTINGMVAPLIQLEFRATPLELGLAAR</sequence>
<gene>
    <name evidence="2" type="ORF">C7212DRAFT_273739</name>
</gene>